<proteinExistence type="predicted"/>
<accession>A0A4R2JHR1</accession>
<dbReference type="EMBL" id="SLWS01000007">
    <property type="protein sequence ID" value="TCO55929.1"/>
    <property type="molecule type" value="Genomic_DNA"/>
</dbReference>
<evidence type="ECO:0000313" key="1">
    <source>
        <dbReference type="EMBL" id="TCO55929.1"/>
    </source>
</evidence>
<name>A0A4R2JHR1_9PSEU</name>
<dbReference type="AlphaFoldDB" id="A0A4R2JHR1"/>
<comment type="caution">
    <text evidence="1">The sequence shown here is derived from an EMBL/GenBank/DDBJ whole genome shotgun (WGS) entry which is preliminary data.</text>
</comment>
<dbReference type="Proteomes" id="UP000295680">
    <property type="component" value="Unassembled WGS sequence"/>
</dbReference>
<keyword evidence="2" id="KW-1185">Reference proteome</keyword>
<organism evidence="1 2">
    <name type="scientific">Actinocrispum wychmicini</name>
    <dbReference type="NCBI Taxonomy" id="1213861"/>
    <lineage>
        <taxon>Bacteria</taxon>
        <taxon>Bacillati</taxon>
        <taxon>Actinomycetota</taxon>
        <taxon>Actinomycetes</taxon>
        <taxon>Pseudonocardiales</taxon>
        <taxon>Pseudonocardiaceae</taxon>
        <taxon>Actinocrispum</taxon>
    </lineage>
</organism>
<reference evidence="1 2" key="1">
    <citation type="submission" date="2019-03" db="EMBL/GenBank/DDBJ databases">
        <title>Genomic Encyclopedia of Type Strains, Phase IV (KMG-IV): sequencing the most valuable type-strain genomes for metagenomic binning, comparative biology and taxonomic classification.</title>
        <authorList>
            <person name="Goeker M."/>
        </authorList>
    </citation>
    <scope>NUCLEOTIDE SEQUENCE [LARGE SCALE GENOMIC DNA]</scope>
    <source>
        <strain evidence="1 2">DSM 45934</strain>
    </source>
</reference>
<gene>
    <name evidence="1" type="ORF">EV192_107352</name>
</gene>
<sequence>MGASSIACFAFSGVARSPERNREPCEGALPGAVPSGVISARFRVSVTTLFG</sequence>
<protein>
    <submittedName>
        <fullName evidence="1">Uncharacterized protein</fullName>
    </submittedName>
</protein>
<evidence type="ECO:0000313" key="2">
    <source>
        <dbReference type="Proteomes" id="UP000295680"/>
    </source>
</evidence>